<sequence length="509" mass="55799">MVRGLGTEDSGISEGGGYSRVKASLVRSKLRLSPSILVHSASRDEASSWVSYRAVSRDSFSALEHSVQKMKCKNNTWGFYKGLCAELFFGQASDFLTSLPLAWQLPCDNKAALAKPRSGSSALNKQGKKCEFPAQLGFEPPAQILRVAIGALQGLFLTQRIHHVLLRPRCLHPGCCPLHFSFPSTSTELGLLTFGLEGTPTRSRCRWSSSNEPRSASSSARRESASCRSSERSFSALPFSLVPLLQVIPQGFHLLQGSIQTPTQVLGALCKAIRVVFLRGDRHCLSSVDISTPLEVLSSVTLASVAMQATCSCLPTATHSPRISDRVLSNRVISITIGRMYQNQRKIKRAREHDVLFSLIPWEAAWRHSALTRACSRLSREAHVCRERQEQGDWRLEGQVRPSRGSRGKGKTAGGLKELLSRLILDSHVEILLSPLLTLGRVQTHLGLKLLDELGLSLLGLLRDPESTESFFYCPLLSWLIRQVAGDDLAYAAGDAGRTDTGLLSITSK</sequence>
<dbReference type="EMBL" id="SRLO01000117">
    <property type="protein sequence ID" value="TNN74185.1"/>
    <property type="molecule type" value="Genomic_DNA"/>
</dbReference>
<organism evidence="2 3">
    <name type="scientific">Liparis tanakae</name>
    <name type="common">Tanaka's snailfish</name>
    <dbReference type="NCBI Taxonomy" id="230148"/>
    <lineage>
        <taxon>Eukaryota</taxon>
        <taxon>Metazoa</taxon>
        <taxon>Chordata</taxon>
        <taxon>Craniata</taxon>
        <taxon>Vertebrata</taxon>
        <taxon>Euteleostomi</taxon>
        <taxon>Actinopterygii</taxon>
        <taxon>Neopterygii</taxon>
        <taxon>Teleostei</taxon>
        <taxon>Neoteleostei</taxon>
        <taxon>Acanthomorphata</taxon>
        <taxon>Eupercaria</taxon>
        <taxon>Perciformes</taxon>
        <taxon>Cottioidei</taxon>
        <taxon>Cottales</taxon>
        <taxon>Liparidae</taxon>
        <taxon>Liparis</taxon>
    </lineage>
</organism>
<name>A0A4Z2I9W0_9TELE</name>
<feature type="region of interest" description="Disordered" evidence="1">
    <location>
        <begin position="205"/>
        <end position="224"/>
    </location>
</feature>
<keyword evidence="3" id="KW-1185">Reference proteome</keyword>
<evidence type="ECO:0000313" key="2">
    <source>
        <dbReference type="EMBL" id="TNN74185.1"/>
    </source>
</evidence>
<evidence type="ECO:0000256" key="1">
    <source>
        <dbReference type="SAM" id="MobiDB-lite"/>
    </source>
</evidence>
<reference evidence="2 3" key="1">
    <citation type="submission" date="2019-03" db="EMBL/GenBank/DDBJ databases">
        <title>First draft genome of Liparis tanakae, snailfish: a comprehensive survey of snailfish specific genes.</title>
        <authorList>
            <person name="Kim W."/>
            <person name="Song I."/>
            <person name="Jeong J.-H."/>
            <person name="Kim D."/>
            <person name="Kim S."/>
            <person name="Ryu S."/>
            <person name="Song J.Y."/>
            <person name="Lee S.K."/>
        </authorList>
    </citation>
    <scope>NUCLEOTIDE SEQUENCE [LARGE SCALE GENOMIC DNA]</scope>
    <source>
        <tissue evidence="2">Muscle</tissue>
    </source>
</reference>
<dbReference type="AlphaFoldDB" id="A0A4Z2I9W0"/>
<proteinExistence type="predicted"/>
<feature type="compositionally biased region" description="Low complexity" evidence="1">
    <location>
        <begin position="206"/>
        <end position="219"/>
    </location>
</feature>
<evidence type="ECO:0000313" key="3">
    <source>
        <dbReference type="Proteomes" id="UP000314294"/>
    </source>
</evidence>
<protein>
    <submittedName>
        <fullName evidence="2">Uncharacterized protein</fullName>
    </submittedName>
</protein>
<gene>
    <name evidence="2" type="ORF">EYF80_015630</name>
</gene>
<accession>A0A4Z2I9W0</accession>
<comment type="caution">
    <text evidence="2">The sequence shown here is derived from an EMBL/GenBank/DDBJ whole genome shotgun (WGS) entry which is preliminary data.</text>
</comment>
<dbReference type="Proteomes" id="UP000314294">
    <property type="component" value="Unassembled WGS sequence"/>
</dbReference>